<sequence>MRQWLLRLWLLGLGAVTPLAAQADRLRICVSDHAYPPLTFPHRDGQAQYLIRRAVGEVGWQLEFVVLPWRRCLKAVTQGDLDGAATVADTAENRSKLAMPLRRGMAHAARSVGEVVAVVIRRRDSQTEWNGKVFSALRTPVIHEAGISAFSERLAELGYRGLDSAHSPEQLMRMLLMGRADVALGLEPRVSELLRQPEFAGLQRLPLPFMRSNTYLAFNKALYAEQREHLDRVWMAIERIRHSPEWPELARTIYPGRLHTPGVAGDRQEP</sequence>
<evidence type="ECO:0000256" key="1">
    <source>
        <dbReference type="SAM" id="SignalP"/>
    </source>
</evidence>
<dbReference type="GeneID" id="300931777"/>
<dbReference type="Gene3D" id="3.40.190.10">
    <property type="entry name" value="Periplasmic binding protein-like II"/>
    <property type="match status" value="2"/>
</dbReference>
<dbReference type="Proteomes" id="UP000199460">
    <property type="component" value="Unassembled WGS sequence"/>
</dbReference>
<dbReference type="EMBL" id="FNJJ01000006">
    <property type="protein sequence ID" value="SDP81069.1"/>
    <property type="molecule type" value="Genomic_DNA"/>
</dbReference>
<keyword evidence="1" id="KW-0732">Signal</keyword>
<evidence type="ECO:0000313" key="3">
    <source>
        <dbReference type="Proteomes" id="UP000199460"/>
    </source>
</evidence>
<gene>
    <name evidence="2" type="ORF">SAMN05216213_10632</name>
</gene>
<feature type="chain" id="PRO_5011592523" description="Polar amino acid transport system substrate-binding protein" evidence="1">
    <location>
        <begin position="24"/>
        <end position="270"/>
    </location>
</feature>
<organism evidence="2 3">
    <name type="scientific">Ectopseudomonas guguanensis</name>
    <dbReference type="NCBI Taxonomy" id="1198456"/>
    <lineage>
        <taxon>Bacteria</taxon>
        <taxon>Pseudomonadati</taxon>
        <taxon>Pseudomonadota</taxon>
        <taxon>Gammaproteobacteria</taxon>
        <taxon>Pseudomonadales</taxon>
        <taxon>Pseudomonadaceae</taxon>
        <taxon>Ectopseudomonas</taxon>
    </lineage>
</organism>
<reference evidence="3" key="1">
    <citation type="submission" date="2016-10" db="EMBL/GenBank/DDBJ databases">
        <authorList>
            <person name="Varghese N."/>
            <person name="Submissions S."/>
        </authorList>
    </citation>
    <scope>NUCLEOTIDE SEQUENCE [LARGE SCALE GENOMIC DNA]</scope>
    <source>
        <strain evidence="3">JCM 18416</strain>
    </source>
</reference>
<dbReference type="AlphaFoldDB" id="A0A1H0VR28"/>
<keyword evidence="3" id="KW-1185">Reference proteome</keyword>
<evidence type="ECO:0008006" key="4">
    <source>
        <dbReference type="Google" id="ProtNLM"/>
    </source>
</evidence>
<protein>
    <recommendedName>
        <fullName evidence="4">Polar amino acid transport system substrate-binding protein</fullName>
    </recommendedName>
</protein>
<evidence type="ECO:0000313" key="2">
    <source>
        <dbReference type="EMBL" id="SDP81069.1"/>
    </source>
</evidence>
<name>A0A1H0VR28_9GAMM</name>
<accession>A0A1H0VR28</accession>
<dbReference type="RefSeq" id="WP_090430486.1">
    <property type="nucleotide sequence ID" value="NZ_FNJJ01000006.1"/>
</dbReference>
<proteinExistence type="predicted"/>
<dbReference type="SUPFAM" id="SSF53850">
    <property type="entry name" value="Periplasmic binding protein-like II"/>
    <property type="match status" value="1"/>
</dbReference>
<feature type="signal peptide" evidence="1">
    <location>
        <begin position="1"/>
        <end position="23"/>
    </location>
</feature>
<dbReference type="OrthoDB" id="5904382at2"/>